<evidence type="ECO:0000313" key="1">
    <source>
        <dbReference type="EMBL" id="RKF14058.1"/>
    </source>
</evidence>
<name>A0A3A8B8Q6_9RHOB</name>
<keyword evidence="2" id="KW-1185">Reference proteome</keyword>
<evidence type="ECO:0000313" key="2">
    <source>
        <dbReference type="Proteomes" id="UP000281128"/>
    </source>
</evidence>
<dbReference type="Proteomes" id="UP000281128">
    <property type="component" value="Unassembled WGS sequence"/>
</dbReference>
<evidence type="ECO:0008006" key="3">
    <source>
        <dbReference type="Google" id="ProtNLM"/>
    </source>
</evidence>
<comment type="caution">
    <text evidence="1">The sequence shown here is derived from an EMBL/GenBank/DDBJ whole genome shotgun (WGS) entry which is preliminary data.</text>
</comment>
<dbReference type="InterPro" id="IPR047729">
    <property type="entry name" value="Sce7726-like"/>
</dbReference>
<dbReference type="EMBL" id="RAPE01000003">
    <property type="protein sequence ID" value="RKF14058.1"/>
    <property type="molecule type" value="Genomic_DNA"/>
</dbReference>
<gene>
    <name evidence="1" type="ORF">D6850_12875</name>
</gene>
<dbReference type="AlphaFoldDB" id="A0A3A8B8Q6"/>
<accession>A0A3A8B8Q6</accession>
<dbReference type="NCBIfam" id="NF033832">
    <property type="entry name" value="sce7726_fam"/>
    <property type="match status" value="1"/>
</dbReference>
<proteinExistence type="predicted"/>
<reference evidence="1 2" key="1">
    <citation type="submission" date="2018-09" db="EMBL/GenBank/DDBJ databases">
        <title>Roseovarius spongiae sp. nov., isolated from a marine sponge.</title>
        <authorList>
            <person name="Zhuang L."/>
            <person name="Luo L."/>
        </authorList>
    </citation>
    <scope>NUCLEOTIDE SEQUENCE [LARGE SCALE GENOMIC DNA]</scope>
    <source>
        <strain evidence="1 2">HN-E21</strain>
    </source>
</reference>
<organism evidence="1 2">
    <name type="scientific">Roseovarius spongiae</name>
    <dbReference type="NCBI Taxonomy" id="2320272"/>
    <lineage>
        <taxon>Bacteria</taxon>
        <taxon>Pseudomonadati</taxon>
        <taxon>Pseudomonadota</taxon>
        <taxon>Alphaproteobacteria</taxon>
        <taxon>Rhodobacterales</taxon>
        <taxon>Roseobacteraceae</taxon>
        <taxon>Roseovarius</taxon>
    </lineage>
</organism>
<sequence>MVLDRSTLAATTRLFSSAVFHQLAKKGKSPLFARLVREIGREQFSEAISVSDVFNSAFKAIDNPGSRDEYVYKSAIAEKVLLGRHSLRTASMLTEVRVEGNKADVVVLNGTSTVYEIKSERDSLTRLPSQLEAYRRAFASVNVITSEAHVDRVSDIAPNDVGILVLNRRGQISEVQAATVRPEIIKPATLFDVLRIEEACRILDSLGVDVPRVPNTERFRVVRELFVEQEPIALHHEAVAVLRKSRSQYGLRDFLANLPSSLQAAALSTPIRRSDQPRFIAAVDTPLLEAEHWA</sequence>
<protein>
    <recommendedName>
        <fullName evidence="3">Sce7726 family protein</fullName>
    </recommendedName>
</protein>
<dbReference type="OrthoDB" id="3358108at2"/>